<evidence type="ECO:0000256" key="2">
    <source>
        <dbReference type="ARBA" id="ARBA00009477"/>
    </source>
</evidence>
<organism evidence="12 13">
    <name type="scientific">Rhodoferax ferrireducens</name>
    <dbReference type="NCBI Taxonomy" id="192843"/>
    <lineage>
        <taxon>Bacteria</taxon>
        <taxon>Pseudomonadati</taxon>
        <taxon>Pseudomonadota</taxon>
        <taxon>Betaproteobacteria</taxon>
        <taxon>Burkholderiales</taxon>
        <taxon>Comamonadaceae</taxon>
        <taxon>Rhodoferax</taxon>
    </lineage>
</organism>
<dbReference type="PRINTS" id="PR01490">
    <property type="entry name" value="RTXTOXIND"/>
</dbReference>
<evidence type="ECO:0000256" key="9">
    <source>
        <dbReference type="RuleBase" id="RU365093"/>
    </source>
</evidence>
<keyword evidence="10" id="KW-0175">Coiled coil</keyword>
<accession>A0ABU2C722</accession>
<dbReference type="EMBL" id="JAVDXT010000002">
    <property type="protein sequence ID" value="MDR7377140.1"/>
    <property type="molecule type" value="Genomic_DNA"/>
</dbReference>
<feature type="domain" description="AprE-like beta-barrel" evidence="11">
    <location>
        <begin position="334"/>
        <end position="427"/>
    </location>
</feature>
<reference evidence="12 13" key="1">
    <citation type="submission" date="2023-07" db="EMBL/GenBank/DDBJ databases">
        <title>Sorghum-associated microbial communities from plants grown in Nebraska, USA.</title>
        <authorList>
            <person name="Schachtman D."/>
        </authorList>
    </citation>
    <scope>NUCLEOTIDE SEQUENCE [LARGE SCALE GENOMIC DNA]</scope>
    <source>
        <strain evidence="12 13">BE313</strain>
    </source>
</reference>
<evidence type="ECO:0000259" key="11">
    <source>
        <dbReference type="Pfam" id="PF26002"/>
    </source>
</evidence>
<keyword evidence="5 9" id="KW-0997">Cell inner membrane</keyword>
<keyword evidence="8" id="KW-0472">Membrane</keyword>
<dbReference type="InterPro" id="IPR010129">
    <property type="entry name" value="T1SS_HlyD"/>
</dbReference>
<evidence type="ECO:0000256" key="7">
    <source>
        <dbReference type="ARBA" id="ARBA00022989"/>
    </source>
</evidence>
<feature type="coiled-coil region" evidence="10">
    <location>
        <begin position="222"/>
        <end position="292"/>
    </location>
</feature>
<proteinExistence type="inferred from homology"/>
<dbReference type="InterPro" id="IPR058982">
    <property type="entry name" value="Beta-barrel_AprE"/>
</dbReference>
<evidence type="ECO:0000256" key="10">
    <source>
        <dbReference type="SAM" id="Coils"/>
    </source>
</evidence>
<dbReference type="PANTHER" id="PTHR30386">
    <property type="entry name" value="MEMBRANE FUSION SUBUNIT OF EMRAB-TOLC MULTIDRUG EFFLUX PUMP"/>
    <property type="match status" value="1"/>
</dbReference>
<protein>
    <recommendedName>
        <fullName evidence="9">Membrane fusion protein (MFP) family protein</fullName>
    </recommendedName>
</protein>
<gene>
    <name evidence="12" type="ORF">J2X19_001819</name>
</gene>
<dbReference type="RefSeq" id="WP_310372680.1">
    <property type="nucleotide sequence ID" value="NZ_JAVDXT010000002.1"/>
</dbReference>
<dbReference type="Proteomes" id="UP001180487">
    <property type="component" value="Unassembled WGS sequence"/>
</dbReference>
<comment type="caution">
    <text evidence="12">The sequence shown here is derived from an EMBL/GenBank/DDBJ whole genome shotgun (WGS) entry which is preliminary data.</text>
</comment>
<keyword evidence="13" id="KW-1185">Reference proteome</keyword>
<evidence type="ECO:0000256" key="1">
    <source>
        <dbReference type="ARBA" id="ARBA00004377"/>
    </source>
</evidence>
<evidence type="ECO:0000256" key="8">
    <source>
        <dbReference type="ARBA" id="ARBA00023136"/>
    </source>
</evidence>
<dbReference type="InterPro" id="IPR050739">
    <property type="entry name" value="MFP"/>
</dbReference>
<keyword evidence="4 9" id="KW-1003">Cell membrane</keyword>
<comment type="similarity">
    <text evidence="2 9">Belongs to the membrane fusion protein (MFP) (TC 8.A.1) family.</text>
</comment>
<dbReference type="Pfam" id="PF26002">
    <property type="entry name" value="Beta-barrel_AprE"/>
    <property type="match status" value="1"/>
</dbReference>
<dbReference type="PANTHER" id="PTHR30386:SF27">
    <property type="entry name" value="MEMBRANE FUSION PROTEIN (MFP) FAMILY PROTEIN"/>
    <property type="match status" value="1"/>
</dbReference>
<evidence type="ECO:0000313" key="13">
    <source>
        <dbReference type="Proteomes" id="UP001180487"/>
    </source>
</evidence>
<evidence type="ECO:0000256" key="4">
    <source>
        <dbReference type="ARBA" id="ARBA00022475"/>
    </source>
</evidence>
<name>A0ABU2C722_9BURK</name>
<evidence type="ECO:0000256" key="6">
    <source>
        <dbReference type="ARBA" id="ARBA00022692"/>
    </source>
</evidence>
<keyword evidence="6" id="KW-0812">Transmembrane</keyword>
<sequence>MKRWLSFKWGKSPKAKTAVEYLPDADEIERSPVPPFAQITLRVLFAALASFAIWASFSQLDEVIVAQGRLVNPLPNVVVQPLETSIVQTVDVRVGQVVKKGDKLASLDATFAQADETQLQTKLNSLETQVQSLNRELLGEVAPGMTGMTADGQLQANLSFERRANYKAQQMKMAETAAKLRAALATNRQDQQFVASRLKSLKEIETMQEKMVAQKIGAPLQLLEAQQRSKEVERDLELTRSREQEIRRELSAFESERVAFEKNWRQKAMEDMLTLSRERDAVKEQLQKADKRSRLVTLVSPADAVVLEIAKLSPGSIVKEAETFFTLVPLNVTLEAEVHIDSTDVGYIKLGDAVHVKLDAFPFQRHGILDAKVRTLSEDAFRKDTQTKTGGDAYYVSRITLEKMNLKNMLESSRLLPGMTLSAEIVVGKRTVMSYLAWPLMKGLGEAVREP</sequence>
<keyword evidence="7" id="KW-1133">Transmembrane helix</keyword>
<evidence type="ECO:0000256" key="5">
    <source>
        <dbReference type="ARBA" id="ARBA00022519"/>
    </source>
</evidence>
<evidence type="ECO:0000313" key="12">
    <source>
        <dbReference type="EMBL" id="MDR7377140.1"/>
    </source>
</evidence>
<dbReference type="Gene3D" id="2.40.30.170">
    <property type="match status" value="1"/>
</dbReference>
<evidence type="ECO:0000256" key="3">
    <source>
        <dbReference type="ARBA" id="ARBA00022448"/>
    </source>
</evidence>
<dbReference type="NCBIfam" id="TIGR01843">
    <property type="entry name" value="type_I_hlyD"/>
    <property type="match status" value="1"/>
</dbReference>
<comment type="subcellular location">
    <subcellularLocation>
        <location evidence="1 9">Cell inner membrane</location>
        <topology evidence="1 9">Single-pass membrane protein</topology>
    </subcellularLocation>
</comment>
<keyword evidence="3 9" id="KW-0813">Transport</keyword>